<dbReference type="GO" id="GO:0006890">
    <property type="term" value="P:retrograde vesicle-mediated transport, Golgi to endoplasmic reticulum"/>
    <property type="evidence" value="ECO:0007669"/>
    <property type="project" value="InterPro"/>
</dbReference>
<reference evidence="1" key="1">
    <citation type="submission" date="2021-02" db="EMBL/GenBank/DDBJ databases">
        <authorList>
            <person name="Nowell W R."/>
        </authorList>
    </citation>
    <scope>NUCLEOTIDE SEQUENCE</scope>
</reference>
<organism evidence="1 2">
    <name type="scientific">Rotaria magnacalcarata</name>
    <dbReference type="NCBI Taxonomy" id="392030"/>
    <lineage>
        <taxon>Eukaryota</taxon>
        <taxon>Metazoa</taxon>
        <taxon>Spiralia</taxon>
        <taxon>Gnathifera</taxon>
        <taxon>Rotifera</taxon>
        <taxon>Eurotatoria</taxon>
        <taxon>Bdelloidea</taxon>
        <taxon>Philodinida</taxon>
        <taxon>Philodinidae</taxon>
        <taxon>Rotaria</taxon>
    </lineage>
</organism>
<dbReference type="GO" id="GO:0006888">
    <property type="term" value="P:endoplasmic reticulum to Golgi vesicle-mediated transport"/>
    <property type="evidence" value="ECO:0007669"/>
    <property type="project" value="InterPro"/>
</dbReference>
<name>A0A8S3FTA4_9BILA</name>
<proteinExistence type="predicted"/>
<dbReference type="PANTHER" id="PTHR13520:SF0">
    <property type="entry name" value="RAD50-INTERACTING PROTEIN 1"/>
    <property type="match status" value="1"/>
</dbReference>
<evidence type="ECO:0000313" key="1">
    <source>
        <dbReference type="EMBL" id="CAF5136482.1"/>
    </source>
</evidence>
<accession>A0A8S3FTA4</accession>
<dbReference type="EMBL" id="CAJOBH010250227">
    <property type="protein sequence ID" value="CAF5136482.1"/>
    <property type="molecule type" value="Genomic_DNA"/>
</dbReference>
<protein>
    <submittedName>
        <fullName evidence="1">Uncharacterized protein</fullName>
    </submittedName>
</protein>
<comment type="caution">
    <text evidence="1">The sequence shown here is derived from an EMBL/GenBank/DDBJ whole genome shotgun (WGS) entry which is preliminary data.</text>
</comment>
<dbReference type="Proteomes" id="UP000681967">
    <property type="component" value="Unassembled WGS sequence"/>
</dbReference>
<gene>
    <name evidence="1" type="ORF">BYL167_LOCUS69404</name>
</gene>
<evidence type="ECO:0000313" key="2">
    <source>
        <dbReference type="Proteomes" id="UP000681967"/>
    </source>
</evidence>
<dbReference type="Pfam" id="PF04437">
    <property type="entry name" value="RINT1_TIP1"/>
    <property type="match status" value="1"/>
</dbReference>
<dbReference type="PANTHER" id="PTHR13520">
    <property type="entry name" value="RAD50-INTERACTING PROTEIN 1 RINT-1"/>
    <property type="match status" value="1"/>
</dbReference>
<dbReference type="GO" id="GO:0070939">
    <property type="term" value="C:Dsl1/NZR complex"/>
    <property type="evidence" value="ECO:0007669"/>
    <property type="project" value="InterPro"/>
</dbReference>
<dbReference type="PROSITE" id="PS51386">
    <property type="entry name" value="RINT1_TIP20"/>
    <property type="match status" value="1"/>
</dbReference>
<dbReference type="AlphaFoldDB" id="A0A8S3FTA4"/>
<feature type="non-terminal residue" evidence="1">
    <location>
        <position position="1"/>
    </location>
</feature>
<dbReference type="InterPro" id="IPR007528">
    <property type="entry name" value="RINT1_Tip20"/>
</dbReference>
<sequence>SRAKLQNIFQSPTAHQSVYERMLERNSDEIKISECAETFLTLLHAMEDRYRHVPYPSCTLRLFSLQVDLLDQFLNDLKDCLHNEQQDIDPLSKYFCSILNSIVYVADVIQQWKDRSVRIHIFFYRTILHCTGSFKRPVKQKKRFRIIPELDIDVRIFEIQNMDVY</sequence>
<dbReference type="GO" id="GO:0060628">
    <property type="term" value="P:regulation of ER to Golgi vesicle-mediated transport"/>
    <property type="evidence" value="ECO:0007669"/>
    <property type="project" value="TreeGrafter"/>
</dbReference>